<evidence type="ECO:0000313" key="2">
    <source>
        <dbReference type="Proteomes" id="UP000282818"/>
    </source>
</evidence>
<proteinExistence type="predicted"/>
<comment type="caution">
    <text evidence="1">The sequence shown here is derived from an EMBL/GenBank/DDBJ whole genome shotgun (WGS) entry which is preliminary data.</text>
</comment>
<name>A0A437QDB9_9GAMM</name>
<keyword evidence="2" id="KW-1185">Reference proteome</keyword>
<accession>A0A437QDB9</accession>
<reference evidence="1 2" key="1">
    <citation type="submission" date="2019-01" db="EMBL/GenBank/DDBJ databases">
        <authorList>
            <person name="Chen W.-M."/>
        </authorList>
    </citation>
    <scope>NUCLEOTIDE SEQUENCE [LARGE SCALE GENOMIC DNA]</scope>
    <source>
        <strain evidence="1 2">HPM-16</strain>
    </source>
</reference>
<sequence>MRDLVYYREQGVSGEFIQRIFAVNSDDLWYPSTKEMIDAGVVHAVVSPSSVQETQYQPSTLFEVDEMLQSMPAMRAINRHEPELYLQMLHMLNQMFIAGASPIEIKQVAGKIIAEMAGSLLPRTSDVAITQFVQETANLLATLHMINPILCMKNIFPTVYGELDITRHLSIQQMTPMMVAFERVIEDSYTTEAGALDVANAQTIVTDVVVSLGLSAHFLHNQRLRGHEDYSAACRTFIRFYDRILALPQREAGNTLRYLFSY</sequence>
<gene>
    <name evidence="1" type="ORF">EOE65_02480</name>
</gene>
<dbReference type="EMBL" id="SACQ01000001">
    <property type="protein sequence ID" value="RVU32536.1"/>
    <property type="molecule type" value="Genomic_DNA"/>
</dbReference>
<evidence type="ECO:0000313" key="1">
    <source>
        <dbReference type="EMBL" id="RVU32536.1"/>
    </source>
</evidence>
<dbReference type="Proteomes" id="UP000282818">
    <property type="component" value="Unassembled WGS sequence"/>
</dbReference>
<protein>
    <submittedName>
        <fullName evidence="1">Uncharacterized protein</fullName>
    </submittedName>
</protein>
<dbReference type="AlphaFoldDB" id="A0A437QDB9"/>
<organism evidence="1 2">
    <name type="scientific">Neptunomonas marina</name>
    <dbReference type="NCBI Taxonomy" id="1815562"/>
    <lineage>
        <taxon>Bacteria</taxon>
        <taxon>Pseudomonadati</taxon>
        <taxon>Pseudomonadota</taxon>
        <taxon>Gammaproteobacteria</taxon>
        <taxon>Oceanospirillales</taxon>
        <taxon>Oceanospirillaceae</taxon>
        <taxon>Neptunomonas</taxon>
    </lineage>
</organism>